<feature type="domain" description="Probable sensor" evidence="1">
    <location>
        <begin position="37"/>
        <end position="122"/>
    </location>
</feature>
<protein>
    <recommendedName>
        <fullName evidence="1">Probable sensor domain-containing protein</fullName>
    </recommendedName>
</protein>
<dbReference type="KEGG" id="aswu:HUW51_08110"/>
<sequence length="379" mass="41453">MNRETRYQAARVVAPAIEQHFAELTTANQHREHIVTSTPDETAIEAIVDVAFWASLRREEGHSPQISLAFLPPEQAFQPMLFEQKLALTPSSLTKLGPAVERPGIHLGVWGQGDDLYVWGATRQIPSLCFVLEVIEPGLLVIKHRGQDSFGKFVNVAVLKGDEVKIIDEQSASLPDCPAVLTSLLGFTTPTTWNGSVDVLVQLAASMRAHKRGGSLLVVPHGTQTWRDSIIHPISYAIQPAFDGLSAILKQEEQEQGSSYWQAKLRQAVEGVAGVTAVDGATIISDQYELLAFGAKIRRPPDKPPVEQIIVTEPILGAEPLIIHPAQNGGTRHLSAAQFVYDQRDAHALVASQDGRFTIFSWSPCEGMVHAHRVDSLLL</sequence>
<name>A0A7G7GF36_9BACT</name>
<dbReference type="Pfam" id="PF21751">
    <property type="entry name" value="DACNV"/>
    <property type="match status" value="1"/>
</dbReference>
<proteinExistence type="predicted"/>
<dbReference type="AlphaFoldDB" id="A0A7G7GF36"/>
<reference evidence="2 3" key="1">
    <citation type="journal article" date="2018" name="Int. J. Syst. Evol. Microbiol.">
        <title>Adhaeribacter swui sp. nov., isolated from wet mud.</title>
        <authorList>
            <person name="Kim D.U."/>
            <person name="Kim K.W."/>
            <person name="Kang M.S."/>
            <person name="Kim J.Y."/>
            <person name="Jang J.H."/>
            <person name="Kim M.K."/>
        </authorList>
    </citation>
    <scope>NUCLEOTIDE SEQUENCE [LARGE SCALE GENOMIC DNA]</scope>
    <source>
        <strain evidence="2 3">KCTC 52873</strain>
    </source>
</reference>
<evidence type="ECO:0000313" key="2">
    <source>
        <dbReference type="EMBL" id="QNF35770.1"/>
    </source>
</evidence>
<accession>A0A7G7GF36</accession>
<evidence type="ECO:0000259" key="1">
    <source>
        <dbReference type="Pfam" id="PF21751"/>
    </source>
</evidence>
<dbReference type="Proteomes" id="UP000515237">
    <property type="component" value="Chromosome"/>
</dbReference>
<dbReference type="EMBL" id="CP055156">
    <property type="protein sequence ID" value="QNF35770.1"/>
    <property type="molecule type" value="Genomic_DNA"/>
</dbReference>
<dbReference type="InterPro" id="IPR048551">
    <property type="entry name" value="DACNV"/>
</dbReference>
<organism evidence="2 3">
    <name type="scientific">Adhaeribacter swui</name>
    <dbReference type="NCBI Taxonomy" id="2086471"/>
    <lineage>
        <taxon>Bacteria</taxon>
        <taxon>Pseudomonadati</taxon>
        <taxon>Bacteroidota</taxon>
        <taxon>Cytophagia</taxon>
        <taxon>Cytophagales</taxon>
        <taxon>Hymenobacteraceae</taxon>
        <taxon>Adhaeribacter</taxon>
    </lineage>
</organism>
<keyword evidence="3" id="KW-1185">Reference proteome</keyword>
<gene>
    <name evidence="2" type="ORF">HUW51_08110</name>
</gene>
<evidence type="ECO:0000313" key="3">
    <source>
        <dbReference type="Proteomes" id="UP000515237"/>
    </source>
</evidence>